<reference evidence="2 3" key="1">
    <citation type="submission" date="2016-07" db="EMBL/GenBank/DDBJ databases">
        <title>Pervasive Adenine N6-methylation of Active Genes in Fungi.</title>
        <authorList>
            <consortium name="DOE Joint Genome Institute"/>
            <person name="Mondo S.J."/>
            <person name="Dannebaum R.O."/>
            <person name="Kuo R.C."/>
            <person name="Labutti K."/>
            <person name="Haridas S."/>
            <person name="Kuo A."/>
            <person name="Salamov A."/>
            <person name="Ahrendt S.R."/>
            <person name="Lipzen A."/>
            <person name="Sullivan W."/>
            <person name="Andreopoulos W.B."/>
            <person name="Clum A."/>
            <person name="Lindquist E."/>
            <person name="Daum C."/>
            <person name="Ramamoorthy G.K."/>
            <person name="Gryganskyi A."/>
            <person name="Culley D."/>
            <person name="Magnuson J.K."/>
            <person name="James T.Y."/>
            <person name="O'Malley M.A."/>
            <person name="Stajich J.E."/>
            <person name="Spatafora J.W."/>
            <person name="Visel A."/>
            <person name="Grigoriev I.V."/>
        </authorList>
    </citation>
    <scope>NUCLEOTIDE SEQUENCE [LARGE SCALE GENOMIC DNA]</scope>
    <source>
        <strain evidence="2 3">NRRL 3116</strain>
    </source>
</reference>
<feature type="region of interest" description="Disordered" evidence="1">
    <location>
        <begin position="130"/>
        <end position="153"/>
    </location>
</feature>
<gene>
    <name evidence="2" type="ORF">BCR41DRAFT_399132</name>
</gene>
<sequence>MKNVNPHRPPTSEPNHQGLAPVFSTAPEVLSRLMSPSANVYTETLSEGKITKKRPISDPTQDNLEAPLSPPLSPLLPVQPLDESKATHRSRPSPKFSPMLPHGSPSKNAFSNIISSFEFPNGERFYEKDLSITASGSEDGDDNTRRRKPGCGSGWSMLVYNNCEICQDHNK</sequence>
<dbReference type="InParanoid" id="A0A1Y2GFC5"/>
<dbReference type="Proteomes" id="UP000193648">
    <property type="component" value="Unassembled WGS sequence"/>
</dbReference>
<dbReference type="GeneID" id="33570868"/>
<proteinExistence type="predicted"/>
<accession>A0A1Y2GFC5</accession>
<protein>
    <submittedName>
        <fullName evidence="2">Uncharacterized protein</fullName>
    </submittedName>
</protein>
<feature type="region of interest" description="Disordered" evidence="1">
    <location>
        <begin position="42"/>
        <end position="107"/>
    </location>
</feature>
<keyword evidence="3" id="KW-1185">Reference proteome</keyword>
<dbReference type="RefSeq" id="XP_021878382.1">
    <property type="nucleotide sequence ID" value="XM_022029025.1"/>
</dbReference>
<comment type="caution">
    <text evidence="2">The sequence shown here is derived from an EMBL/GenBank/DDBJ whole genome shotgun (WGS) entry which is preliminary data.</text>
</comment>
<dbReference type="EMBL" id="MCFF01000037">
    <property type="protein sequence ID" value="ORZ08454.1"/>
    <property type="molecule type" value="Genomic_DNA"/>
</dbReference>
<name>A0A1Y2GFC5_9FUNG</name>
<organism evidence="2 3">
    <name type="scientific">Lobosporangium transversale</name>
    <dbReference type="NCBI Taxonomy" id="64571"/>
    <lineage>
        <taxon>Eukaryota</taxon>
        <taxon>Fungi</taxon>
        <taxon>Fungi incertae sedis</taxon>
        <taxon>Mucoromycota</taxon>
        <taxon>Mortierellomycotina</taxon>
        <taxon>Mortierellomycetes</taxon>
        <taxon>Mortierellales</taxon>
        <taxon>Mortierellaceae</taxon>
        <taxon>Lobosporangium</taxon>
    </lineage>
</organism>
<feature type="region of interest" description="Disordered" evidence="1">
    <location>
        <begin position="1"/>
        <end position="24"/>
    </location>
</feature>
<dbReference type="AlphaFoldDB" id="A0A1Y2GFC5"/>
<evidence type="ECO:0000256" key="1">
    <source>
        <dbReference type="SAM" id="MobiDB-lite"/>
    </source>
</evidence>
<evidence type="ECO:0000313" key="3">
    <source>
        <dbReference type="Proteomes" id="UP000193648"/>
    </source>
</evidence>
<evidence type="ECO:0000313" key="2">
    <source>
        <dbReference type="EMBL" id="ORZ08454.1"/>
    </source>
</evidence>